<reference evidence="1 2" key="1">
    <citation type="submission" date="2021-07" db="EMBL/GenBank/DDBJ databases">
        <title>Karlodiniumbacter phycospheric gen. nov., sp. nov., a phycosphere bacterium isolated from karlodinium veneficum.</title>
        <authorList>
            <person name="Peng Y."/>
            <person name="Jiang L."/>
            <person name="Lee J."/>
        </authorList>
    </citation>
    <scope>NUCLEOTIDE SEQUENCE</scope>
    <source>
        <strain evidence="1 2">N5</strain>
    </source>
</reference>
<sequence>MSVQACADLVARGDPRRFRAAMAAPLAAREVLLPLYAFNIEVSRAPWVTQEPMIAEMRLQWWRDALEEISDGRARRHEVVDALGFLDAQGAATLDQVIAARRWDIYKDPFEDEAAFSQYLQRTSGGLIDTALRALGGTPTPATDAIGYAAGLARYLVAVPALEARGRVPLLDGRAAAISSLAQDALRAWPGRIDVAMPAQAALFEVAGAKAILKRAVADPLAVAEGRLDLPPGREKLSLLAAAFLRRL</sequence>
<organism evidence="1">
    <name type="scientific">Gymnodinialimonas phycosphaerae</name>
    <dbReference type="NCBI Taxonomy" id="2841589"/>
    <lineage>
        <taxon>Bacteria</taxon>
        <taxon>Pseudomonadati</taxon>
        <taxon>Pseudomonadota</taxon>
        <taxon>Alphaproteobacteria</taxon>
        <taxon>Rhodobacterales</taxon>
        <taxon>Paracoccaceae</taxon>
        <taxon>Gymnodinialimonas</taxon>
    </lineage>
</organism>
<dbReference type="SUPFAM" id="SSF48576">
    <property type="entry name" value="Terpenoid synthases"/>
    <property type="match status" value="1"/>
</dbReference>
<evidence type="ECO:0000313" key="2">
    <source>
        <dbReference type="Proteomes" id="UP000693972"/>
    </source>
</evidence>
<keyword evidence="2" id="KW-1185">Reference proteome</keyword>
<evidence type="ECO:0000313" key="1">
    <source>
        <dbReference type="EMBL" id="QXL88543.1"/>
    </source>
</evidence>
<protein>
    <submittedName>
        <fullName evidence="1">Squalene/phytoene synthase family protein</fullName>
    </submittedName>
</protein>
<accession>A0A975TW74</accession>
<dbReference type="Proteomes" id="UP000693972">
    <property type="component" value="Unassembled WGS sequence"/>
</dbReference>
<proteinExistence type="predicted"/>
<dbReference type="InterPro" id="IPR002060">
    <property type="entry name" value="Squ/phyt_synthse"/>
</dbReference>
<gene>
    <name evidence="1" type="ORF">KUL25_03175</name>
</gene>
<dbReference type="Gene3D" id="1.10.600.10">
    <property type="entry name" value="Farnesyl Diphosphate Synthase"/>
    <property type="match status" value="1"/>
</dbReference>
<dbReference type="AlphaFoldDB" id="A0A975TW74"/>
<dbReference type="InterPro" id="IPR008949">
    <property type="entry name" value="Isoprenoid_synthase_dom_sf"/>
</dbReference>
<dbReference type="EMBL" id="JAIMBW010000001">
    <property type="protein sequence ID" value="MBY4891765.1"/>
    <property type="molecule type" value="Genomic_DNA"/>
</dbReference>
<dbReference type="RefSeq" id="WP_257891610.1">
    <property type="nucleotide sequence ID" value="NZ_JAIMBW010000001.1"/>
</dbReference>
<dbReference type="EMBL" id="CP078073">
    <property type="protein sequence ID" value="QXL88543.1"/>
    <property type="molecule type" value="Genomic_DNA"/>
</dbReference>
<name>A0A975TW74_9RHOB</name>
<dbReference type="Pfam" id="PF00494">
    <property type="entry name" value="SQS_PSY"/>
    <property type="match status" value="1"/>
</dbReference>